<protein>
    <submittedName>
        <fullName evidence="1">DUF5064 domain-containing protein</fullName>
    </submittedName>
    <submittedName>
        <fullName evidence="2">DUF5064 family protein</fullName>
    </submittedName>
</protein>
<dbReference type="Pfam" id="PF16703">
    <property type="entry name" value="DUF5064"/>
    <property type="match status" value="1"/>
</dbReference>
<evidence type="ECO:0000313" key="2">
    <source>
        <dbReference type="EMBL" id="MWK55627.1"/>
    </source>
</evidence>
<name>A0A679GSN3_9GAMM</name>
<evidence type="ECO:0000313" key="4">
    <source>
        <dbReference type="Proteomes" id="UP000501237"/>
    </source>
</evidence>
<dbReference type="EMBL" id="WTFN01000011">
    <property type="protein sequence ID" value="MWK55627.1"/>
    <property type="molecule type" value="Genomic_DNA"/>
</dbReference>
<dbReference type="InterPro" id="IPR032024">
    <property type="entry name" value="DUF5064"/>
</dbReference>
<evidence type="ECO:0000313" key="1">
    <source>
        <dbReference type="EMBL" id="BCA31348.1"/>
    </source>
</evidence>
<reference evidence="2 3" key="1">
    <citation type="submission" date="2019-12" db="EMBL/GenBank/DDBJ databases">
        <title>Draft genome sequence of Pseudomonas otitidis recovered from a chicken carcass.</title>
        <authorList>
            <person name="Vieira T.R."/>
            <person name="Oliviera E.F.C."/>
            <person name="Silva N.M.V."/>
            <person name="Sambrano G.E."/>
            <person name="Cibulski S.P."/>
            <person name="Cardoso M.R.I."/>
        </authorList>
    </citation>
    <scope>NUCLEOTIDE SEQUENCE [LARGE SCALE GENOMIC DNA]</scope>
    <source>
        <strain evidence="2 3">25_K</strain>
    </source>
</reference>
<sequence>MFRPGHLDIRSEALGAFPAYRFDLDYALRQDDDGPYVHFDLVGEVSGQPFQDRFRLHRDVAYNFLHRTCRCLRRHGLAPGALEPLAHHRDYVRVFDDLRAQLHAAPGTPVDLERFLREREE</sequence>
<accession>A0A679GSN3</accession>
<dbReference type="EMBL" id="AP022642">
    <property type="protein sequence ID" value="BCA31348.1"/>
    <property type="molecule type" value="Genomic_DNA"/>
</dbReference>
<dbReference type="KEGG" id="poj:PtoMrB4_53250"/>
<dbReference type="RefSeq" id="WP_160158617.1">
    <property type="nucleotide sequence ID" value="NZ_AP022642.1"/>
</dbReference>
<evidence type="ECO:0000313" key="3">
    <source>
        <dbReference type="Proteomes" id="UP000461288"/>
    </source>
</evidence>
<dbReference type="GeneID" id="57400552"/>
<dbReference type="Proteomes" id="UP000461288">
    <property type="component" value="Unassembled WGS sequence"/>
</dbReference>
<reference evidence="1 4" key="2">
    <citation type="journal article" date="2020" name="Microbiol. Resour. Announc.">
        <title>Complete genome sequence of Pseudomonas otitidis strain MrB4, isolated from Lake Biwa in Japan.</title>
        <authorList>
            <person name="Miyazaki K."/>
            <person name="Hase E."/>
            <person name="Maruya T."/>
        </authorList>
    </citation>
    <scope>NUCLEOTIDE SEQUENCE [LARGE SCALE GENOMIC DNA]</scope>
    <source>
        <strain evidence="1 4">MrB4</strain>
    </source>
</reference>
<dbReference type="Proteomes" id="UP000501237">
    <property type="component" value="Chromosome"/>
</dbReference>
<organism evidence="1 4">
    <name type="scientific">Metapseudomonas otitidis</name>
    <dbReference type="NCBI Taxonomy" id="319939"/>
    <lineage>
        <taxon>Bacteria</taxon>
        <taxon>Pseudomonadati</taxon>
        <taxon>Pseudomonadota</taxon>
        <taxon>Gammaproteobacteria</taxon>
        <taxon>Pseudomonadales</taxon>
        <taxon>Pseudomonadaceae</taxon>
        <taxon>Metapseudomonas</taxon>
    </lineage>
</organism>
<gene>
    <name evidence="2" type="ORF">GO594_06540</name>
    <name evidence="1" type="ORF">PtoMrB4_53250</name>
</gene>
<dbReference type="AlphaFoldDB" id="A0A679GSN3"/>
<proteinExistence type="predicted"/>
<dbReference type="Gene3D" id="3.30.160.370">
    <property type="entry name" value="Domain of unknown function DUF5064"/>
    <property type="match status" value="1"/>
</dbReference>